<reference evidence="1 2" key="1">
    <citation type="submission" date="2024-09" db="EMBL/GenBank/DDBJ databases">
        <title>Description of Labrys sedimenti sp. nov., isolated from a diclofenac-degrading enrichment culture, and genome-based reclassification of Labrys portucalensis as a later heterotypic synonym of Labrys neptuniae.</title>
        <authorList>
            <person name="Tancsics A."/>
            <person name="Csepanyi A."/>
        </authorList>
    </citation>
    <scope>NUCLEOTIDE SEQUENCE [LARGE SCALE GENOMIC DNA]</scope>
    <source>
        <strain evidence="1 2">LMG 23412</strain>
    </source>
</reference>
<proteinExistence type="predicted"/>
<evidence type="ECO:0000313" key="1">
    <source>
        <dbReference type="EMBL" id="MFC2254036.1"/>
    </source>
</evidence>
<name>A0ABV6ZPE4_9HYPH</name>
<sequence>MTTSPSPLQLDFLESVSLVFAGYAWERADLAQLTAVAGSGLVSPAQDLLLALQTLSDLDFGAVAIPRRSVFCVCESK</sequence>
<gene>
    <name evidence="1" type="ORF">ACETRX_30700</name>
</gene>
<dbReference type="RefSeq" id="WP_311934708.1">
    <property type="nucleotide sequence ID" value="NZ_JAVSCS010000010.1"/>
</dbReference>
<comment type="caution">
    <text evidence="1">The sequence shown here is derived from an EMBL/GenBank/DDBJ whole genome shotgun (WGS) entry which is preliminary data.</text>
</comment>
<evidence type="ECO:0000313" key="2">
    <source>
        <dbReference type="Proteomes" id="UP001595190"/>
    </source>
</evidence>
<organism evidence="1 2">
    <name type="scientific">Labrys neptuniae</name>
    <dbReference type="NCBI Taxonomy" id="376174"/>
    <lineage>
        <taxon>Bacteria</taxon>
        <taxon>Pseudomonadati</taxon>
        <taxon>Pseudomonadota</taxon>
        <taxon>Alphaproteobacteria</taxon>
        <taxon>Hyphomicrobiales</taxon>
        <taxon>Xanthobacteraceae</taxon>
        <taxon>Labrys</taxon>
    </lineage>
</organism>
<dbReference type="EMBL" id="JBHGPK010000026">
    <property type="protein sequence ID" value="MFC2254036.1"/>
    <property type="molecule type" value="Genomic_DNA"/>
</dbReference>
<dbReference type="Proteomes" id="UP001595190">
    <property type="component" value="Unassembled WGS sequence"/>
</dbReference>
<accession>A0ABV6ZPE4</accession>
<protein>
    <submittedName>
        <fullName evidence="1">Uncharacterized protein</fullName>
    </submittedName>
</protein>